<sequence length="507" mass="58557">MAVVAGFQSTIKPSMPAPSLSSGDTSLKGIRKSRMRDDSGKRVADKGEIERRIVQLLEKPKTTGELAALMNRSSPKSFYRDYIKPMFERGLIEKDGDYWKRKGAAEETVRRERFEDLTDEAFGKLPCMQRLVKKMSEIERGDDFYGRIRRICTGQYIKGFKCHPEAWVAADNKDASTNAVTQTFVDAYKAEKGTTRLDSMTRQAVRYFYSYVIGREMTDAEKTEYGLDGKKDRIGMHNDVKLTDEQIDAGLDFFINKEENEEMAAYWAFAIETFGRPNRVFNADPDKFTFAKRKITKAIIEGFDEPIYEPKLVQFFRGLALVLPGKVRIETVESEIMTGELYESKTDRTWKKFALHPKSVAIIKAWVEQRRRAHRNTMFGDDGESYDEFALRINHELRKVYLHLGLIKPVCGCGKAFANNDDYLEHGRHKNRGKTGCPQWKKKAKTSYWEDRPSYTLRHCGAHLWLRRTGYNYGAVAAMGWEDLSTLRTWYGAFDMTQLEANLMREW</sequence>
<feature type="region of interest" description="Disordered" evidence="2">
    <location>
        <begin position="12"/>
        <end position="41"/>
    </location>
</feature>
<dbReference type="OrthoDB" id="386574at2157"/>
<dbReference type="SUPFAM" id="SSF56349">
    <property type="entry name" value="DNA breaking-rejoining enzymes"/>
    <property type="match status" value="1"/>
</dbReference>
<dbReference type="EMBL" id="CP007174">
    <property type="protein sequence ID" value="AIF85415.1"/>
    <property type="molecule type" value="Genomic_DNA"/>
</dbReference>
<proteinExistence type="predicted"/>
<evidence type="ECO:0000256" key="1">
    <source>
        <dbReference type="ARBA" id="ARBA00023172"/>
    </source>
</evidence>
<dbReference type="Proteomes" id="UP000028194">
    <property type="component" value="Chromosome"/>
</dbReference>
<keyword evidence="4" id="KW-1185">Reference proteome</keyword>
<evidence type="ECO:0000313" key="3">
    <source>
        <dbReference type="EMBL" id="AIF85415.1"/>
    </source>
</evidence>
<evidence type="ECO:0000313" key="4">
    <source>
        <dbReference type="Proteomes" id="UP000028194"/>
    </source>
</evidence>
<dbReference type="GeneID" id="41599033"/>
<dbReference type="InterPro" id="IPR013762">
    <property type="entry name" value="Integrase-like_cat_sf"/>
</dbReference>
<dbReference type="GO" id="GO:0003677">
    <property type="term" value="F:DNA binding"/>
    <property type="evidence" value="ECO:0007669"/>
    <property type="project" value="InterPro"/>
</dbReference>
<dbReference type="STRING" id="1459636.NTE_03387"/>
<dbReference type="AlphaFoldDB" id="A0A075MVY3"/>
<accession>A0A075MVY3</accession>
<name>A0A075MVY3_9ARCH</name>
<protein>
    <recommendedName>
        <fullName evidence="5">Phage integrase family protein</fullName>
    </recommendedName>
</protein>
<gene>
    <name evidence="3" type="ORF">NTE_03387</name>
</gene>
<dbReference type="KEGG" id="nev:NTE_03387"/>
<evidence type="ECO:0008006" key="5">
    <source>
        <dbReference type="Google" id="ProtNLM"/>
    </source>
</evidence>
<dbReference type="Gene3D" id="1.10.443.10">
    <property type="entry name" value="Intergrase catalytic core"/>
    <property type="match status" value="1"/>
</dbReference>
<reference evidence="3 4" key="1">
    <citation type="journal article" date="2014" name="PLoS ONE">
        <title>Genome Sequence of Candidatus Nitrososphaera evergladensis from Group I.1b Enriched from Everglades Soil Reveals Novel Genomic Features of the Ammonia-Oxidizing Archaea.</title>
        <authorList>
            <person name="Zhalnina K.V."/>
            <person name="Dias R."/>
            <person name="Leonard M.T."/>
            <person name="Dorr de Quadros P."/>
            <person name="Camargo F.A."/>
            <person name="Drew J.C."/>
            <person name="Farmerie W.G."/>
            <person name="Daroub S.H."/>
            <person name="Triplett E.W."/>
        </authorList>
    </citation>
    <scope>NUCLEOTIDE SEQUENCE [LARGE SCALE GENOMIC DNA]</scope>
    <source>
        <strain evidence="3 4">SR1</strain>
    </source>
</reference>
<evidence type="ECO:0000256" key="2">
    <source>
        <dbReference type="SAM" id="MobiDB-lite"/>
    </source>
</evidence>
<dbReference type="RefSeq" id="WP_148701828.1">
    <property type="nucleotide sequence ID" value="NZ_CP007174.1"/>
</dbReference>
<keyword evidence="1" id="KW-0233">DNA recombination</keyword>
<dbReference type="GO" id="GO:0006310">
    <property type="term" value="P:DNA recombination"/>
    <property type="evidence" value="ECO:0007669"/>
    <property type="project" value="UniProtKB-KW"/>
</dbReference>
<organism evidence="3 4">
    <name type="scientific">Candidatus Nitrososphaera evergladensis SR1</name>
    <dbReference type="NCBI Taxonomy" id="1459636"/>
    <lineage>
        <taxon>Archaea</taxon>
        <taxon>Nitrososphaerota</taxon>
        <taxon>Nitrososphaeria</taxon>
        <taxon>Nitrososphaerales</taxon>
        <taxon>Nitrososphaeraceae</taxon>
        <taxon>Nitrososphaera</taxon>
    </lineage>
</organism>
<dbReference type="GO" id="GO:0015074">
    <property type="term" value="P:DNA integration"/>
    <property type="evidence" value="ECO:0007669"/>
    <property type="project" value="InterPro"/>
</dbReference>
<dbReference type="eggNOG" id="arCOG01245">
    <property type="taxonomic scope" value="Archaea"/>
</dbReference>
<dbReference type="InterPro" id="IPR011010">
    <property type="entry name" value="DNA_brk_join_enz"/>
</dbReference>
<dbReference type="HOGENOM" id="CLU_537058_0_0_2"/>